<sequence>MHILIISNSMLLEGIVASILAIFFSYYFVTIKSKSFYFFSIGAAWLITWIFRNITINTYNALVKEDNCFYYDTKTYSIHYKKCNTS</sequence>
<dbReference type="AlphaFoldDB" id="A0A6C0KFV5"/>
<keyword evidence="1" id="KW-0472">Membrane</keyword>
<dbReference type="EMBL" id="MN740878">
    <property type="protein sequence ID" value="QHU16223.1"/>
    <property type="molecule type" value="Genomic_DNA"/>
</dbReference>
<feature type="transmembrane region" description="Helical" evidence="1">
    <location>
        <begin position="12"/>
        <end position="29"/>
    </location>
</feature>
<accession>A0A6C0KFV5</accession>
<feature type="transmembrane region" description="Helical" evidence="1">
    <location>
        <begin position="35"/>
        <end position="54"/>
    </location>
</feature>
<name>A0A6C0KFV5_9ZZZZ</name>
<proteinExistence type="predicted"/>
<organism evidence="2">
    <name type="scientific">viral metagenome</name>
    <dbReference type="NCBI Taxonomy" id="1070528"/>
    <lineage>
        <taxon>unclassified sequences</taxon>
        <taxon>metagenomes</taxon>
        <taxon>organismal metagenomes</taxon>
    </lineage>
</organism>
<keyword evidence="1" id="KW-1133">Transmembrane helix</keyword>
<keyword evidence="1" id="KW-0812">Transmembrane</keyword>
<protein>
    <submittedName>
        <fullName evidence="2">Uncharacterized protein</fullName>
    </submittedName>
</protein>
<evidence type="ECO:0000256" key="1">
    <source>
        <dbReference type="SAM" id="Phobius"/>
    </source>
</evidence>
<evidence type="ECO:0000313" key="2">
    <source>
        <dbReference type="EMBL" id="QHU16223.1"/>
    </source>
</evidence>
<reference evidence="2" key="1">
    <citation type="journal article" date="2020" name="Nature">
        <title>Giant virus diversity and host interactions through global metagenomics.</title>
        <authorList>
            <person name="Schulz F."/>
            <person name="Roux S."/>
            <person name="Paez-Espino D."/>
            <person name="Jungbluth S."/>
            <person name="Walsh D.A."/>
            <person name="Denef V.J."/>
            <person name="McMahon K.D."/>
            <person name="Konstantinidis K.T."/>
            <person name="Eloe-Fadrosh E.A."/>
            <person name="Kyrpides N.C."/>
            <person name="Woyke T."/>
        </authorList>
    </citation>
    <scope>NUCLEOTIDE SEQUENCE</scope>
    <source>
        <strain evidence="2">GVMAG-S-3300011013-78</strain>
    </source>
</reference>